<dbReference type="InterPro" id="IPR020845">
    <property type="entry name" value="AMP-binding_CS"/>
</dbReference>
<dbReference type="PANTHER" id="PTHR43272">
    <property type="entry name" value="LONG-CHAIN-FATTY-ACID--COA LIGASE"/>
    <property type="match status" value="1"/>
</dbReference>
<keyword evidence="1" id="KW-0547">Nucleotide-binding</keyword>
<name>A0A231H8W7_9NOCA</name>
<dbReference type="EMBL" id="NGAF01000005">
    <property type="protein sequence ID" value="OXR45137.1"/>
    <property type="molecule type" value="Genomic_DNA"/>
</dbReference>
<evidence type="ECO:0000256" key="1">
    <source>
        <dbReference type="ARBA" id="ARBA00022741"/>
    </source>
</evidence>
<proteinExistence type="predicted"/>
<dbReference type="GO" id="GO:0016020">
    <property type="term" value="C:membrane"/>
    <property type="evidence" value="ECO:0007669"/>
    <property type="project" value="TreeGrafter"/>
</dbReference>
<comment type="caution">
    <text evidence="4">The sequence shown here is derived from an EMBL/GenBank/DDBJ whole genome shotgun (WGS) entry which is preliminary data.</text>
</comment>
<dbReference type="InterPro" id="IPR000873">
    <property type="entry name" value="AMP-dep_synth/lig_dom"/>
</dbReference>
<dbReference type="CDD" id="cd05907">
    <property type="entry name" value="VL_LC_FACS_like"/>
    <property type="match status" value="1"/>
</dbReference>
<evidence type="ECO:0000256" key="2">
    <source>
        <dbReference type="ARBA" id="ARBA00022840"/>
    </source>
</evidence>
<dbReference type="PROSITE" id="PS00455">
    <property type="entry name" value="AMP_BINDING"/>
    <property type="match status" value="1"/>
</dbReference>
<accession>A0A231H8W7</accession>
<evidence type="ECO:0000313" key="5">
    <source>
        <dbReference type="Proteomes" id="UP000215506"/>
    </source>
</evidence>
<protein>
    <submittedName>
        <fullName evidence="4">Long-chain-fatty-acid--CoA ligase FadD15</fullName>
        <ecNumber evidence="4">6.2.1.3</ecNumber>
    </submittedName>
</protein>
<dbReference type="AlphaFoldDB" id="A0A231H8W7"/>
<keyword evidence="4" id="KW-0436">Ligase</keyword>
<dbReference type="EC" id="6.2.1.3" evidence="4"/>
<dbReference type="Pfam" id="PF00501">
    <property type="entry name" value="AMP-binding"/>
    <property type="match status" value="1"/>
</dbReference>
<dbReference type="InterPro" id="IPR042099">
    <property type="entry name" value="ANL_N_sf"/>
</dbReference>
<evidence type="ECO:0000259" key="3">
    <source>
        <dbReference type="Pfam" id="PF00501"/>
    </source>
</evidence>
<reference evidence="4 5" key="1">
    <citation type="submission" date="2017-07" db="EMBL/GenBank/DDBJ databases">
        <title>First draft Genome Sequence of Nocardia cerradoensis isolated from human infection.</title>
        <authorList>
            <person name="Carrasco G."/>
        </authorList>
    </citation>
    <scope>NUCLEOTIDE SEQUENCE [LARGE SCALE GENOMIC DNA]</scope>
    <source>
        <strain evidence="4 5">CNM20130759</strain>
    </source>
</reference>
<keyword evidence="5" id="KW-1185">Reference proteome</keyword>
<dbReference type="GO" id="GO:0004467">
    <property type="term" value="F:long-chain fatty acid-CoA ligase activity"/>
    <property type="evidence" value="ECO:0007669"/>
    <property type="project" value="UniProtKB-EC"/>
</dbReference>
<feature type="domain" description="AMP-dependent synthetase/ligase" evidence="3">
    <location>
        <begin position="14"/>
        <end position="417"/>
    </location>
</feature>
<dbReference type="PANTHER" id="PTHR43272:SF33">
    <property type="entry name" value="AMP-BINDING DOMAIN-CONTAINING PROTEIN-RELATED"/>
    <property type="match status" value="1"/>
</dbReference>
<dbReference type="SUPFAM" id="SSF56801">
    <property type="entry name" value="Acetyl-CoA synthetase-like"/>
    <property type="match status" value="1"/>
</dbReference>
<dbReference type="GO" id="GO:0005524">
    <property type="term" value="F:ATP binding"/>
    <property type="evidence" value="ECO:0007669"/>
    <property type="project" value="UniProtKB-KW"/>
</dbReference>
<keyword evidence="2" id="KW-0067">ATP-binding</keyword>
<organism evidence="4 5">
    <name type="scientific">Nocardia cerradoensis</name>
    <dbReference type="NCBI Taxonomy" id="85688"/>
    <lineage>
        <taxon>Bacteria</taxon>
        <taxon>Bacillati</taxon>
        <taxon>Actinomycetota</taxon>
        <taxon>Actinomycetes</taxon>
        <taxon>Mycobacteriales</taxon>
        <taxon>Nocardiaceae</taxon>
        <taxon>Nocardia</taxon>
    </lineage>
</organism>
<dbReference type="Gene3D" id="3.40.50.12780">
    <property type="entry name" value="N-terminal domain of ligase-like"/>
    <property type="match status" value="1"/>
</dbReference>
<dbReference type="Proteomes" id="UP000215506">
    <property type="component" value="Unassembled WGS sequence"/>
</dbReference>
<dbReference type="Pfam" id="PF23562">
    <property type="entry name" value="AMP-binding_C_3"/>
    <property type="match status" value="1"/>
</dbReference>
<sequence>MTDTYAPWTLPEAFQATARKDPDAVALRTLGGEVQIDWRTYLARVRAIAAGLAALEVRRGDTVALMLTNRPEFHLVDTAAYHLGAVPFSIYNTSSADQIAFLLNSAQPRVVVCEEQFYSVLEKAAQGTTVEHVICVDGSPGEASPLSELESSPLPGFDFDAAWQAVSADDVLTIIYTSGTTGDPKGVQITHANMLAELSATNWFMHAQDGDSVVSFLPSAHIADRYGCHYLNAYAGVQITTIADRTQLLPALVEVQPTLFGAVPQMWAKLRAGIEAGIEAESDEAVRTQIRGAIAFGEQYVRAKQTGQVTDEQERTYQTLDEKVFRPIRAKLGLGRARFVQTGAAPVPEDLIVFFNALGIPLVDVWGMSELSCFATMTPEGGLRLGTIGKAIPGVEITTATDGELLVRGPIAMKGYLGRPDLTAETIDAEGWLHTGDIGSIDEDGYVRLVDRKKELIINAYGKNMSPANIEKAIRAGSSLIGQAVAIGNDRKYNVALIVLDQDAAAQYAAARDIVADPAVLAADSRVREVVAAAVEAANATLNRTEQIKKFRILPTFWEPGSEVLTHTLKLRRRPIDELYAAEIDELYSDAVQLASH</sequence>
<evidence type="ECO:0000313" key="4">
    <source>
        <dbReference type="EMBL" id="OXR45137.1"/>
    </source>
</evidence>
<gene>
    <name evidence="4" type="ORF">B7C42_03094</name>
</gene>
<dbReference type="RefSeq" id="WP_094025646.1">
    <property type="nucleotide sequence ID" value="NZ_NGAF01000005.1"/>
</dbReference>